<protein>
    <submittedName>
        <fullName evidence="2">Uncharacterized protein</fullName>
    </submittedName>
</protein>
<evidence type="ECO:0000256" key="1">
    <source>
        <dbReference type="SAM" id="MobiDB-lite"/>
    </source>
</evidence>
<accession>A0ABQ0M9P9</accession>
<dbReference type="EMBL" id="DF849782">
    <property type="protein sequence ID" value="GAT58841.1"/>
    <property type="molecule type" value="Genomic_DNA"/>
</dbReference>
<feature type="compositionally biased region" description="Basic residues" evidence="1">
    <location>
        <begin position="366"/>
        <end position="378"/>
    </location>
</feature>
<feature type="region of interest" description="Disordered" evidence="1">
    <location>
        <begin position="355"/>
        <end position="462"/>
    </location>
</feature>
<feature type="compositionally biased region" description="Polar residues" evidence="1">
    <location>
        <begin position="98"/>
        <end position="109"/>
    </location>
</feature>
<feature type="compositionally biased region" description="Polar residues" evidence="1">
    <location>
        <begin position="569"/>
        <end position="579"/>
    </location>
</feature>
<feature type="region of interest" description="Disordered" evidence="1">
    <location>
        <begin position="98"/>
        <end position="118"/>
    </location>
</feature>
<dbReference type="Proteomes" id="UP000815677">
    <property type="component" value="Unassembled WGS sequence"/>
</dbReference>
<feature type="compositionally biased region" description="Basic and acidic residues" evidence="1">
    <location>
        <begin position="440"/>
        <end position="451"/>
    </location>
</feature>
<feature type="compositionally biased region" description="Low complexity" evidence="1">
    <location>
        <begin position="14"/>
        <end position="25"/>
    </location>
</feature>
<proteinExistence type="predicted"/>
<evidence type="ECO:0000313" key="2">
    <source>
        <dbReference type="EMBL" id="GAT58841.1"/>
    </source>
</evidence>
<feature type="compositionally biased region" description="Polar residues" evidence="1">
    <location>
        <begin position="548"/>
        <end position="561"/>
    </location>
</feature>
<keyword evidence="3" id="KW-1185">Reference proteome</keyword>
<feature type="compositionally biased region" description="Pro residues" evidence="1">
    <location>
        <begin position="1"/>
        <end position="13"/>
    </location>
</feature>
<feature type="compositionally biased region" description="Pro residues" evidence="1">
    <location>
        <begin position="386"/>
        <end position="406"/>
    </location>
</feature>
<organism evidence="2 3">
    <name type="scientific">Mycena chlorophos</name>
    <name type="common">Agaric fungus</name>
    <name type="synonym">Agaricus chlorophos</name>
    <dbReference type="NCBI Taxonomy" id="658473"/>
    <lineage>
        <taxon>Eukaryota</taxon>
        <taxon>Fungi</taxon>
        <taxon>Dikarya</taxon>
        <taxon>Basidiomycota</taxon>
        <taxon>Agaricomycotina</taxon>
        <taxon>Agaricomycetes</taxon>
        <taxon>Agaricomycetidae</taxon>
        <taxon>Agaricales</taxon>
        <taxon>Marasmiineae</taxon>
        <taxon>Mycenaceae</taxon>
        <taxon>Mycena</taxon>
    </lineage>
</organism>
<evidence type="ECO:0000313" key="3">
    <source>
        <dbReference type="Proteomes" id="UP000815677"/>
    </source>
</evidence>
<feature type="compositionally biased region" description="Polar residues" evidence="1">
    <location>
        <begin position="426"/>
        <end position="435"/>
    </location>
</feature>
<sequence>MTSLPPAPGPSPRSPRSAPASLSPPRVGPSMSSFSGSVFVILNSQDQPVPDQHPRERARSVVEAAAVETARCSSQEGQQVAAQLHPHEDEIDKQLSYHKQTGARQQPSKSQRRSPLRSSHVQLYLRTMLDARLGRRPKLQIAIEETRRAHRCCCSCGCTSSCFITALTSASQSTRSIPVFHELSCPLSTRTLVLSVSLLPRPSIFPSIACRVIALVPADPAHRMYQHRKTLYPAALIALIPHPYPCPLSFAVRLTHLSFHHQNVFRLTTPPETNSTVFAPRFARAVPMRFTRLAKSKSIYVSFIAASAAKGSPISVLHGGLAKEAALDNNAERVAAELVVAEPQAADSDAMMHIDPHILPEPTPRPSRRAARRIRKPKRFQDAASPPLPRFRARPPPTEPGEPGPQPEREPHSRAPSDVNAFGVVQSLSPPSNIASRCFHAPEDNPDRETGEGGVKFDVMPDDWSTQRQLDLLDKKGIETLAGAEKGSSLNRLQNTLELGDDGGEEREGLSGSDSEENDEEGDEESDEDDMETTRYAPNLDLMHSAAGRSQNSKPVGSEPSQPVALPLSSDQVASNGTLQPAEIDSQRT</sequence>
<gene>
    <name evidence="2" type="ORF">MCHLO_15219</name>
</gene>
<feature type="region of interest" description="Disordered" evidence="1">
    <location>
        <begin position="482"/>
        <end position="589"/>
    </location>
</feature>
<feature type="region of interest" description="Disordered" evidence="1">
    <location>
        <begin position="1"/>
        <end position="34"/>
    </location>
</feature>
<feature type="compositionally biased region" description="Acidic residues" evidence="1">
    <location>
        <begin position="514"/>
        <end position="531"/>
    </location>
</feature>
<name>A0ABQ0M9P9_MYCCL</name>
<reference evidence="2" key="1">
    <citation type="submission" date="2014-09" db="EMBL/GenBank/DDBJ databases">
        <title>Genome sequence of the luminous mushroom Mycena chlorophos for searching fungal bioluminescence genes.</title>
        <authorList>
            <person name="Tanaka Y."/>
            <person name="Kasuga D."/>
            <person name="Oba Y."/>
            <person name="Hase S."/>
            <person name="Sato K."/>
            <person name="Oba Y."/>
            <person name="Sakakibara Y."/>
        </authorList>
    </citation>
    <scope>NUCLEOTIDE SEQUENCE</scope>
</reference>